<evidence type="ECO:0000256" key="7">
    <source>
        <dbReference type="ARBA" id="ARBA00037847"/>
    </source>
</evidence>
<evidence type="ECO:0000256" key="2">
    <source>
        <dbReference type="ARBA" id="ARBA00007104"/>
    </source>
</evidence>
<dbReference type="EMBL" id="CAJFDI010000001">
    <property type="protein sequence ID" value="CAD5209445.1"/>
    <property type="molecule type" value="Genomic_DNA"/>
</dbReference>
<dbReference type="EMBL" id="CAJFCV020000001">
    <property type="protein sequence ID" value="CAG9084507.1"/>
    <property type="molecule type" value="Genomic_DNA"/>
</dbReference>
<evidence type="ECO:0000256" key="5">
    <source>
        <dbReference type="ARBA" id="ARBA00022989"/>
    </source>
</evidence>
<evidence type="ECO:0000313" key="15">
    <source>
        <dbReference type="WBParaSite" id="BXY_0881100.1"/>
    </source>
</evidence>
<evidence type="ECO:0000256" key="10">
    <source>
        <dbReference type="SAM" id="SignalP"/>
    </source>
</evidence>
<keyword evidence="5 9" id="KW-1133">Transmembrane helix</keyword>
<evidence type="ECO:0000256" key="3">
    <source>
        <dbReference type="ARBA" id="ARBA00022692"/>
    </source>
</evidence>
<dbReference type="InterPro" id="IPR015720">
    <property type="entry name" value="Emp24-like"/>
</dbReference>
<dbReference type="PROSITE" id="PS50866">
    <property type="entry name" value="GOLD"/>
    <property type="match status" value="1"/>
</dbReference>
<keyword evidence="6 9" id="KW-0472">Membrane</keyword>
<comment type="subcellular location">
    <subcellularLocation>
        <location evidence="7">Endomembrane system</location>
        <topology evidence="7">Single-pass membrane protein</topology>
    </subcellularLocation>
    <subcellularLocation>
        <location evidence="1 8">Membrane</location>
        <topology evidence="1 8">Single-pass type I membrane protein</topology>
    </subcellularLocation>
</comment>
<sequence length="206" mass="23563">MWKGVYLLCLPVVIAIELTFELPDNANQCFYEDLKAGLDSVIEFQVVTGGQYDVDMVLEDPQGKVLYKQPRKQYDSHQFKTEVPGTYKVCFSNEFSTFSHKIVYMDWQVGDEITGGQRPGAKESPVKHTAVGNLERSAQTIGDHLRSVDDYQTHHRLREATGRRRAEDLNERVLYWSLGQTAVVIISSIVQVILLKSFFQDKRTRS</sequence>
<dbReference type="WBParaSite" id="BXY_0881100.1">
    <property type="protein sequence ID" value="BXY_0881100.1"/>
    <property type="gene ID" value="BXY_0881100"/>
</dbReference>
<dbReference type="eggNOG" id="KOG1693">
    <property type="taxonomic scope" value="Eukaryota"/>
</dbReference>
<dbReference type="InterPro" id="IPR009038">
    <property type="entry name" value="GOLD_dom"/>
</dbReference>
<evidence type="ECO:0000256" key="1">
    <source>
        <dbReference type="ARBA" id="ARBA00004479"/>
    </source>
</evidence>
<dbReference type="Proteomes" id="UP000582659">
    <property type="component" value="Unassembled WGS sequence"/>
</dbReference>
<evidence type="ECO:0000313" key="12">
    <source>
        <dbReference type="EMBL" id="CAD5209445.1"/>
    </source>
</evidence>
<evidence type="ECO:0000256" key="9">
    <source>
        <dbReference type="SAM" id="Phobius"/>
    </source>
</evidence>
<proteinExistence type="inferred from homology"/>
<evidence type="ECO:0000313" key="14">
    <source>
        <dbReference type="Proteomes" id="UP000659654"/>
    </source>
</evidence>
<feature type="domain" description="GOLD" evidence="11">
    <location>
        <begin position="27"/>
        <end position="109"/>
    </location>
</feature>
<evidence type="ECO:0000259" key="11">
    <source>
        <dbReference type="PROSITE" id="PS50866"/>
    </source>
</evidence>
<keyword evidence="3 8" id="KW-0812">Transmembrane</keyword>
<evidence type="ECO:0000313" key="13">
    <source>
        <dbReference type="Proteomes" id="UP000095284"/>
    </source>
</evidence>
<accession>A0A1I7S722</accession>
<dbReference type="GO" id="GO:0012505">
    <property type="term" value="C:endomembrane system"/>
    <property type="evidence" value="ECO:0007669"/>
    <property type="project" value="UniProtKB-SubCell"/>
</dbReference>
<feature type="transmembrane region" description="Helical" evidence="9">
    <location>
        <begin position="173"/>
        <end position="195"/>
    </location>
</feature>
<dbReference type="Proteomes" id="UP000659654">
    <property type="component" value="Unassembled WGS sequence"/>
</dbReference>
<feature type="chain" id="PRO_5035359754" evidence="10">
    <location>
        <begin position="16"/>
        <end position="206"/>
    </location>
</feature>
<keyword evidence="14" id="KW-1185">Reference proteome</keyword>
<dbReference type="Proteomes" id="UP000095284">
    <property type="component" value="Unplaced"/>
</dbReference>
<feature type="signal peptide" evidence="10">
    <location>
        <begin position="1"/>
        <end position="15"/>
    </location>
</feature>
<evidence type="ECO:0000256" key="4">
    <source>
        <dbReference type="ARBA" id="ARBA00022729"/>
    </source>
</evidence>
<dbReference type="Pfam" id="PF01105">
    <property type="entry name" value="EMP24_GP25L"/>
    <property type="match status" value="1"/>
</dbReference>
<keyword evidence="4 10" id="KW-0732">Signal</keyword>
<dbReference type="AlphaFoldDB" id="A0A1I7S722"/>
<reference evidence="12" key="2">
    <citation type="submission" date="2020-09" db="EMBL/GenBank/DDBJ databases">
        <authorList>
            <person name="Kikuchi T."/>
        </authorList>
    </citation>
    <scope>NUCLEOTIDE SEQUENCE</scope>
    <source>
        <strain evidence="12">Ka4C1</strain>
    </source>
</reference>
<dbReference type="SMR" id="A0A1I7S722"/>
<dbReference type="OrthoDB" id="62956at2759"/>
<dbReference type="InterPro" id="IPR036598">
    <property type="entry name" value="GOLD_dom_sf"/>
</dbReference>
<name>A0A1I7S722_BURXY</name>
<dbReference type="SUPFAM" id="SSF101576">
    <property type="entry name" value="Supernatant protein factor (SPF), C-terminal domain"/>
    <property type="match status" value="1"/>
</dbReference>
<organism evidence="13 15">
    <name type="scientific">Bursaphelenchus xylophilus</name>
    <name type="common">Pinewood nematode worm</name>
    <name type="synonym">Aphelenchoides xylophilus</name>
    <dbReference type="NCBI Taxonomy" id="6326"/>
    <lineage>
        <taxon>Eukaryota</taxon>
        <taxon>Metazoa</taxon>
        <taxon>Ecdysozoa</taxon>
        <taxon>Nematoda</taxon>
        <taxon>Chromadorea</taxon>
        <taxon>Rhabditida</taxon>
        <taxon>Tylenchina</taxon>
        <taxon>Tylenchomorpha</taxon>
        <taxon>Aphelenchoidea</taxon>
        <taxon>Aphelenchoididae</taxon>
        <taxon>Bursaphelenchus</taxon>
    </lineage>
</organism>
<reference evidence="15" key="1">
    <citation type="submission" date="2016-11" db="UniProtKB">
        <authorList>
            <consortium name="WormBaseParasite"/>
        </authorList>
    </citation>
    <scope>IDENTIFICATION</scope>
</reference>
<protein>
    <submittedName>
        <fullName evidence="12">(pine wood nematode) hypothetical protein</fullName>
    </submittedName>
    <submittedName>
        <fullName evidence="15">GOLD domain-containing protein</fullName>
    </submittedName>
</protein>
<dbReference type="SMART" id="SM01190">
    <property type="entry name" value="EMP24_GP25L"/>
    <property type="match status" value="1"/>
</dbReference>
<dbReference type="PANTHER" id="PTHR22811">
    <property type="entry name" value="TRANSMEMBRANE EMP24 DOMAIN-CONTAINING PROTEIN"/>
    <property type="match status" value="1"/>
</dbReference>
<gene>
    <name evidence="12" type="ORF">BXYJ_LOCUS1446</name>
</gene>
<evidence type="ECO:0000256" key="8">
    <source>
        <dbReference type="RuleBase" id="RU003827"/>
    </source>
</evidence>
<dbReference type="GO" id="GO:0016020">
    <property type="term" value="C:membrane"/>
    <property type="evidence" value="ECO:0007669"/>
    <property type="project" value="UniProtKB-SubCell"/>
</dbReference>
<comment type="similarity">
    <text evidence="2 8">Belongs to the EMP24/GP25L family.</text>
</comment>
<evidence type="ECO:0000256" key="6">
    <source>
        <dbReference type="ARBA" id="ARBA00023136"/>
    </source>
</evidence>